<dbReference type="PANTHER" id="PTHR45138">
    <property type="entry name" value="REGULATORY COMPONENTS OF SENSORY TRANSDUCTION SYSTEM"/>
    <property type="match status" value="1"/>
</dbReference>
<feature type="domain" description="GGDEF" evidence="1">
    <location>
        <begin position="346"/>
        <end position="481"/>
    </location>
</feature>
<reference evidence="2 3" key="2">
    <citation type="submission" date="2009-02" db="EMBL/GenBank/DDBJ databases">
        <title>Draft genome sequence of Eubacterium hallii (DSM 3353).</title>
        <authorList>
            <person name="Sudarsanam P."/>
            <person name="Ley R."/>
            <person name="Guruge J."/>
            <person name="Turnbaugh P.J."/>
            <person name="Mahowald M."/>
            <person name="Liep D."/>
            <person name="Gordon J."/>
        </authorList>
    </citation>
    <scope>NUCLEOTIDE SEQUENCE [LARGE SCALE GENOMIC DNA]</scope>
    <source>
        <strain evidence="2 3">DSM 3353</strain>
    </source>
</reference>
<reference evidence="2 3" key="1">
    <citation type="submission" date="2009-01" db="EMBL/GenBank/DDBJ databases">
        <authorList>
            <person name="Fulton L."/>
            <person name="Clifton S."/>
            <person name="Fulton B."/>
            <person name="Xu J."/>
            <person name="Minx P."/>
            <person name="Pepin K.H."/>
            <person name="Johnson M."/>
            <person name="Bhonagiri V."/>
            <person name="Nash W.E."/>
            <person name="Mardis E.R."/>
            <person name="Wilson R.K."/>
        </authorList>
    </citation>
    <scope>NUCLEOTIDE SEQUENCE [LARGE SCALE GENOMIC DNA]</scope>
    <source>
        <strain evidence="2 3">DSM 3353</strain>
    </source>
</reference>
<dbReference type="InterPro" id="IPR029787">
    <property type="entry name" value="Nucleotide_cyclase"/>
</dbReference>
<proteinExistence type="predicted"/>
<dbReference type="AlphaFoldDB" id="C0EUP0"/>
<accession>C0EUP0</accession>
<dbReference type="Pfam" id="PF00990">
    <property type="entry name" value="GGDEF"/>
    <property type="match status" value="1"/>
</dbReference>
<dbReference type="InterPro" id="IPR043128">
    <property type="entry name" value="Rev_trsase/Diguanyl_cyclase"/>
</dbReference>
<dbReference type="eggNOG" id="COG2203">
    <property type="taxonomic scope" value="Bacteria"/>
</dbReference>
<dbReference type="PROSITE" id="PS50887">
    <property type="entry name" value="GGDEF"/>
    <property type="match status" value="1"/>
</dbReference>
<dbReference type="SMART" id="SM00267">
    <property type="entry name" value="GGDEF"/>
    <property type="match status" value="1"/>
</dbReference>
<dbReference type="Gene3D" id="3.30.450.40">
    <property type="match status" value="1"/>
</dbReference>
<sequence length="485" mass="55772">MGGAEYMKSIKKYETIINEALRSALEYDTPEGQINEFISFFGKHIGSDRIYIFEDDEEHHVTNNTYEWCAEGITPQIEHLQGVNMEVIDWWYDTFDEGKSVIISDVEELKGVHQVSYNMLKYQNVCKVVVSPLRHKGQIKGFFGVDNPPAVDYNALTMFLDMIGTMLISLLKIRNTFQKEQYNASMSSYSALSEIYLCMHLIDIKTGKYEQIKNVKHVEKECEELDQENFSKRVYTTMKYFCTEMYLSSVLEFVDLSTLDRRLMETNTIVHEFIGTVSGWCRERFIKVDSDEKGRLWHVLYCVEVIDEQKRREKKLLYLSETDSMTGINNRGSGERKIAEFLEKKKGGLFCLLDCDKFKKINDTYGHAVGDTVLIKLAAVLQRACRENDIVMRLGGDEFAMYLPGMPDKAQAESFFKRLFTQIDKISIPEMQGEKINVSLGASLCSDKDGATFDTLYHEADAAMYESKKIVGNHAIIYSDLPQAR</sequence>
<dbReference type="SUPFAM" id="SSF55073">
    <property type="entry name" value="Nucleotide cyclase"/>
    <property type="match status" value="1"/>
</dbReference>
<dbReference type="GO" id="GO:0052621">
    <property type="term" value="F:diguanylate cyclase activity"/>
    <property type="evidence" value="ECO:0007669"/>
    <property type="project" value="TreeGrafter"/>
</dbReference>
<comment type="caution">
    <text evidence="2">The sequence shown here is derived from an EMBL/GenBank/DDBJ whole genome shotgun (WGS) entry which is preliminary data.</text>
</comment>
<dbReference type="InterPro" id="IPR000160">
    <property type="entry name" value="GGDEF_dom"/>
</dbReference>
<evidence type="ECO:0000259" key="1">
    <source>
        <dbReference type="PROSITE" id="PS50887"/>
    </source>
</evidence>
<dbReference type="Gene3D" id="3.30.70.270">
    <property type="match status" value="1"/>
</dbReference>
<dbReference type="EMBL" id="ACEP01000055">
    <property type="protein sequence ID" value="EEG37005.1"/>
    <property type="molecule type" value="Genomic_DNA"/>
</dbReference>
<dbReference type="eggNOG" id="COG2199">
    <property type="taxonomic scope" value="Bacteria"/>
</dbReference>
<dbReference type="NCBIfam" id="TIGR00254">
    <property type="entry name" value="GGDEF"/>
    <property type="match status" value="1"/>
</dbReference>
<protein>
    <submittedName>
        <fullName evidence="2">Diguanylate cyclase (GGDEF) domain protein</fullName>
    </submittedName>
</protein>
<name>C0EUP0_9FIRM</name>
<dbReference type="InterPro" id="IPR029016">
    <property type="entry name" value="GAF-like_dom_sf"/>
</dbReference>
<dbReference type="PANTHER" id="PTHR45138:SF9">
    <property type="entry name" value="DIGUANYLATE CYCLASE DGCM-RELATED"/>
    <property type="match status" value="1"/>
</dbReference>
<dbReference type="SUPFAM" id="SSF55781">
    <property type="entry name" value="GAF domain-like"/>
    <property type="match status" value="1"/>
</dbReference>
<evidence type="ECO:0000313" key="2">
    <source>
        <dbReference type="EMBL" id="EEG37005.1"/>
    </source>
</evidence>
<evidence type="ECO:0000313" key="3">
    <source>
        <dbReference type="Proteomes" id="UP000003174"/>
    </source>
</evidence>
<gene>
    <name evidence="2" type="ORF">EUBHAL_01126</name>
</gene>
<dbReference type="InterPro" id="IPR050469">
    <property type="entry name" value="Diguanylate_Cyclase"/>
</dbReference>
<organism evidence="2 3">
    <name type="scientific">Anaerobutyricum hallii DSM 3353</name>
    <dbReference type="NCBI Taxonomy" id="411469"/>
    <lineage>
        <taxon>Bacteria</taxon>
        <taxon>Bacillati</taxon>
        <taxon>Bacillota</taxon>
        <taxon>Clostridia</taxon>
        <taxon>Lachnospirales</taxon>
        <taxon>Lachnospiraceae</taxon>
        <taxon>Anaerobutyricum</taxon>
    </lineage>
</organism>
<dbReference type="CDD" id="cd01949">
    <property type="entry name" value="GGDEF"/>
    <property type="match status" value="1"/>
</dbReference>
<dbReference type="Proteomes" id="UP000003174">
    <property type="component" value="Unassembled WGS sequence"/>
</dbReference>